<evidence type="ECO:0008006" key="4">
    <source>
        <dbReference type="Google" id="ProtNLM"/>
    </source>
</evidence>
<protein>
    <recommendedName>
        <fullName evidence="4">ESX-1 secretion-associated protein</fullName>
    </recommendedName>
</protein>
<organism evidence="2 3">
    <name type="scientific">Mycolicibacterium frederiksbergense</name>
    <dbReference type="NCBI Taxonomy" id="117567"/>
    <lineage>
        <taxon>Bacteria</taxon>
        <taxon>Bacillati</taxon>
        <taxon>Actinomycetota</taxon>
        <taxon>Actinomycetes</taxon>
        <taxon>Mycobacteriales</taxon>
        <taxon>Mycobacteriaceae</taxon>
        <taxon>Mycolicibacterium</taxon>
    </lineage>
</organism>
<dbReference type="RefSeq" id="WP_280834165.1">
    <property type="nucleotide sequence ID" value="NZ_JARXVE010000007.1"/>
</dbReference>
<dbReference type="Pfam" id="PF10824">
    <property type="entry name" value="T7SS_ESX_EspC"/>
    <property type="match status" value="1"/>
</dbReference>
<proteinExistence type="predicted"/>
<keyword evidence="3" id="KW-1185">Reference proteome</keyword>
<name>A0ABT6L3P3_9MYCO</name>
<evidence type="ECO:0000256" key="1">
    <source>
        <dbReference type="SAM" id="MobiDB-lite"/>
    </source>
</evidence>
<evidence type="ECO:0000313" key="3">
    <source>
        <dbReference type="Proteomes" id="UP001160130"/>
    </source>
</evidence>
<accession>A0ABT6L3P3</accession>
<feature type="compositionally biased region" description="Basic and acidic residues" evidence="1">
    <location>
        <begin position="188"/>
        <end position="205"/>
    </location>
</feature>
<gene>
    <name evidence="2" type="ORF">M2272_004232</name>
</gene>
<dbReference type="Proteomes" id="UP001160130">
    <property type="component" value="Unassembled WGS sequence"/>
</dbReference>
<reference evidence="2 3" key="1">
    <citation type="submission" date="2023-04" db="EMBL/GenBank/DDBJ databases">
        <title>Forest soil microbial communities from Buena Vista Peninsula, Colon Province, Panama.</title>
        <authorList>
            <person name="Bouskill N."/>
        </authorList>
    </citation>
    <scope>NUCLEOTIDE SEQUENCE [LARGE SCALE GENOMIC DNA]</scope>
    <source>
        <strain evidence="2 3">AC80</strain>
    </source>
</reference>
<comment type="caution">
    <text evidence="2">The sequence shown here is derived from an EMBL/GenBank/DDBJ whole genome shotgun (WGS) entry which is preliminary data.</text>
</comment>
<dbReference type="InterPro" id="IPR022536">
    <property type="entry name" value="EspC"/>
</dbReference>
<dbReference type="EMBL" id="JARXVE010000007">
    <property type="protein sequence ID" value="MDH6197577.1"/>
    <property type="molecule type" value="Genomic_DNA"/>
</dbReference>
<evidence type="ECO:0000313" key="2">
    <source>
        <dbReference type="EMBL" id="MDH6197577.1"/>
    </source>
</evidence>
<sequence>MNQFTADTGAMNGWQGIVDGVSGEVTTFKNGAPGASDLSNSHGAIGFPMQNAFDGAQSSREGALGATQAAASRMAELLGQASQAYQRGDMAAASSLKAQADQIEGAASPASAGGGSGAAGGAGGAATQMMSQFGQMAGQMAQSITQPIQGMAQAMGQLPQQAMQGVQGIVEAATQAAGGGADAATAAEGHDGERAPADANADRGTEQLGTRAEAGIGPVPTQVRNVTGRQ</sequence>
<feature type="region of interest" description="Disordered" evidence="1">
    <location>
        <begin position="180"/>
        <end position="230"/>
    </location>
</feature>